<organism evidence="9 10">
    <name type="scientific">Anaerosporobacter mobilis DSM 15930</name>
    <dbReference type="NCBI Taxonomy" id="1120996"/>
    <lineage>
        <taxon>Bacteria</taxon>
        <taxon>Bacillati</taxon>
        <taxon>Bacillota</taxon>
        <taxon>Clostridia</taxon>
        <taxon>Lachnospirales</taxon>
        <taxon>Lachnospiraceae</taxon>
        <taxon>Anaerosporobacter</taxon>
    </lineage>
</organism>
<dbReference type="PANTHER" id="PTHR47053">
    <property type="entry name" value="MUREIN DD-ENDOPEPTIDASE MEPH-RELATED"/>
    <property type="match status" value="1"/>
</dbReference>
<feature type="chain" id="PRO_5038676787" evidence="6">
    <location>
        <begin position="23"/>
        <end position="436"/>
    </location>
</feature>
<dbReference type="PROSITE" id="PS51781">
    <property type="entry name" value="SH3B"/>
    <property type="match status" value="1"/>
</dbReference>
<evidence type="ECO:0000313" key="10">
    <source>
        <dbReference type="Proteomes" id="UP000184038"/>
    </source>
</evidence>
<evidence type="ECO:0000256" key="1">
    <source>
        <dbReference type="ARBA" id="ARBA00007074"/>
    </source>
</evidence>
<keyword evidence="4" id="KW-0788">Thiol protease</keyword>
<dbReference type="EMBL" id="FRCP01000019">
    <property type="protein sequence ID" value="SHM85739.1"/>
    <property type="molecule type" value="Genomic_DNA"/>
</dbReference>
<dbReference type="Proteomes" id="UP000184038">
    <property type="component" value="Unassembled WGS sequence"/>
</dbReference>
<reference evidence="9 10" key="1">
    <citation type="submission" date="2016-11" db="EMBL/GenBank/DDBJ databases">
        <authorList>
            <person name="Jaros S."/>
            <person name="Januszkiewicz K."/>
            <person name="Wedrychowicz H."/>
        </authorList>
    </citation>
    <scope>NUCLEOTIDE SEQUENCE [LARGE SCALE GENOMIC DNA]</scope>
    <source>
        <strain evidence="9 10">DSM 15930</strain>
    </source>
</reference>
<dbReference type="OrthoDB" id="9808890at2"/>
<feature type="region of interest" description="Disordered" evidence="5">
    <location>
        <begin position="252"/>
        <end position="322"/>
    </location>
</feature>
<dbReference type="GO" id="GO:0006508">
    <property type="term" value="P:proteolysis"/>
    <property type="evidence" value="ECO:0007669"/>
    <property type="project" value="UniProtKB-KW"/>
</dbReference>
<keyword evidence="2" id="KW-0645">Protease</keyword>
<dbReference type="InterPro" id="IPR003646">
    <property type="entry name" value="SH3-like_bac-type"/>
</dbReference>
<evidence type="ECO:0000313" key="9">
    <source>
        <dbReference type="EMBL" id="SHM85739.1"/>
    </source>
</evidence>
<evidence type="ECO:0000256" key="6">
    <source>
        <dbReference type="SAM" id="SignalP"/>
    </source>
</evidence>
<dbReference type="PROSITE" id="PS51935">
    <property type="entry name" value="NLPC_P60"/>
    <property type="match status" value="1"/>
</dbReference>
<dbReference type="Gene3D" id="3.90.1720.10">
    <property type="entry name" value="endopeptidase domain like (from Nostoc punctiforme)"/>
    <property type="match status" value="1"/>
</dbReference>
<evidence type="ECO:0000256" key="2">
    <source>
        <dbReference type="ARBA" id="ARBA00022670"/>
    </source>
</evidence>
<feature type="compositionally biased region" description="Low complexity" evidence="5">
    <location>
        <begin position="269"/>
        <end position="322"/>
    </location>
</feature>
<evidence type="ECO:0000259" key="8">
    <source>
        <dbReference type="PROSITE" id="PS51935"/>
    </source>
</evidence>
<feature type="compositionally biased region" description="Basic and acidic residues" evidence="5">
    <location>
        <begin position="252"/>
        <end position="268"/>
    </location>
</feature>
<gene>
    <name evidence="9" type="ORF">SAMN02746066_03622</name>
</gene>
<feature type="domain" description="SH3b" evidence="7">
    <location>
        <begin position="98"/>
        <end position="163"/>
    </location>
</feature>
<dbReference type="STRING" id="1120996.SAMN02746066_03622"/>
<dbReference type="Pfam" id="PF00877">
    <property type="entry name" value="NLPC_P60"/>
    <property type="match status" value="1"/>
</dbReference>
<dbReference type="RefSeq" id="WP_084139358.1">
    <property type="nucleotide sequence ID" value="NZ_FRCP01000019.1"/>
</dbReference>
<dbReference type="PANTHER" id="PTHR47053:SF1">
    <property type="entry name" value="MUREIN DD-ENDOPEPTIDASE MEPH-RELATED"/>
    <property type="match status" value="1"/>
</dbReference>
<sequence length="436" mass="47563">MKVLQKRMLVMSAMGILLLETAAFPNVAKASKVLDNSVVGTNYSTEDIEKLLEDTTSWEDISLSFDSTSLVDEALKLEEEADKETAEREAKARDVEEEKPEIVIAQVDNYLNIRNKASEDSKIVGKLYKDGVGTIIKEKDGWYKIESGSVTGYVKADYVLSGEEAQKKADEVGDRLAIVTTTTLKVREKAKKDATVLTLVGEGEVLPVKKESKNWVKIKTDDHSGYVSSEYVELYTENEQAESIEEERARLEREEEAKRAEEEARRQELLAQQRTVSNTSTTHTSGNSTSSSSSNSSSSRPSSTVGSSSQTSDSTTTSTGNKSLGQQIANYAVQFKGNPYVYGGTSLTNGADCSGFVMSVFRNFGISLPRTSGAQGSSGRRVESISQAQPGDLIAYTGHIGIYIGNGKLIHASSPRTGIIISDVNYRPIKSIRRIV</sequence>
<dbReference type="Pfam" id="PF08239">
    <property type="entry name" value="SH3_3"/>
    <property type="match status" value="2"/>
</dbReference>
<dbReference type="SMART" id="SM00287">
    <property type="entry name" value="SH3b"/>
    <property type="match status" value="2"/>
</dbReference>
<proteinExistence type="inferred from homology"/>
<dbReference type="GO" id="GO:0008234">
    <property type="term" value="F:cysteine-type peptidase activity"/>
    <property type="evidence" value="ECO:0007669"/>
    <property type="project" value="UniProtKB-KW"/>
</dbReference>
<dbReference type="Gene3D" id="2.30.30.40">
    <property type="entry name" value="SH3 Domains"/>
    <property type="match status" value="2"/>
</dbReference>
<accession>A0A1M7M560</accession>
<dbReference type="InterPro" id="IPR000064">
    <property type="entry name" value="NLP_P60_dom"/>
</dbReference>
<evidence type="ECO:0000256" key="4">
    <source>
        <dbReference type="ARBA" id="ARBA00022807"/>
    </source>
</evidence>
<feature type="domain" description="NlpC/P60" evidence="8">
    <location>
        <begin position="318"/>
        <end position="436"/>
    </location>
</feature>
<dbReference type="InterPro" id="IPR051202">
    <property type="entry name" value="Peptidase_C40"/>
</dbReference>
<feature type="signal peptide" evidence="6">
    <location>
        <begin position="1"/>
        <end position="22"/>
    </location>
</feature>
<name>A0A1M7M560_9FIRM</name>
<protein>
    <submittedName>
        <fullName evidence="9">Cell wall-associated hydrolase, NlpC family</fullName>
    </submittedName>
</protein>
<evidence type="ECO:0000259" key="7">
    <source>
        <dbReference type="PROSITE" id="PS51781"/>
    </source>
</evidence>
<evidence type="ECO:0000256" key="3">
    <source>
        <dbReference type="ARBA" id="ARBA00022801"/>
    </source>
</evidence>
<evidence type="ECO:0000256" key="5">
    <source>
        <dbReference type="SAM" id="MobiDB-lite"/>
    </source>
</evidence>
<dbReference type="AlphaFoldDB" id="A0A1M7M560"/>
<comment type="similarity">
    <text evidence="1">Belongs to the peptidase C40 family.</text>
</comment>
<dbReference type="SUPFAM" id="SSF54001">
    <property type="entry name" value="Cysteine proteinases"/>
    <property type="match status" value="1"/>
</dbReference>
<keyword evidence="6" id="KW-0732">Signal</keyword>
<keyword evidence="3 9" id="KW-0378">Hydrolase</keyword>
<dbReference type="InterPro" id="IPR038765">
    <property type="entry name" value="Papain-like_cys_pep_sf"/>
</dbReference>
<keyword evidence="10" id="KW-1185">Reference proteome</keyword>